<dbReference type="Proteomes" id="UP000503197">
    <property type="component" value="Chromosome"/>
</dbReference>
<dbReference type="EMBL" id="AP022821">
    <property type="protein sequence ID" value="BCA90870.1"/>
    <property type="molecule type" value="Genomic_DNA"/>
</dbReference>
<protein>
    <submittedName>
        <fullName evidence="1">Uncharacterized protein</fullName>
    </submittedName>
</protein>
<proteinExistence type="predicted"/>
<organism evidence="1 2">
    <name type="scientific">Vreelandella aquamarina</name>
    <dbReference type="NCBI Taxonomy" id="77097"/>
    <lineage>
        <taxon>Bacteria</taxon>
        <taxon>Pseudomonadati</taxon>
        <taxon>Pseudomonadota</taxon>
        <taxon>Gammaproteobacteria</taxon>
        <taxon>Oceanospirillales</taxon>
        <taxon>Halomonadaceae</taxon>
        <taxon>Vreelandella</taxon>
    </lineage>
</organism>
<evidence type="ECO:0000313" key="1">
    <source>
        <dbReference type="EMBL" id="BCA90870.1"/>
    </source>
</evidence>
<sequence>MKLPDSNKPVSGITGAVHTVADTGALELTFIEVYRFKDRTCHTVPTNSASGAASQISVSASN</sequence>
<name>A0A6F8SSH0_9GAMM</name>
<gene>
    <name evidence="1" type="ORF">HMSLTHF_06450</name>
</gene>
<dbReference type="AlphaFoldDB" id="A0A6F8SSH0"/>
<evidence type="ECO:0000313" key="2">
    <source>
        <dbReference type="Proteomes" id="UP000503197"/>
    </source>
</evidence>
<reference evidence="1 2" key="1">
    <citation type="submission" date="2020-02" db="EMBL/GenBank/DDBJ databases">
        <title>Complete Genome Sequence of Halomonas meridiana strain BAA-801, Isolated from Deep Sea Thermal Vent.</title>
        <authorList>
            <person name="Takahashi Y."/>
            <person name="Takahashi H."/>
            <person name="Galipon J."/>
            <person name="Arakawa K."/>
        </authorList>
    </citation>
    <scope>NUCLEOTIDE SEQUENCE [LARGE SCALE GENOMIC DNA]</scope>
    <source>
        <strain evidence="1 2">Slthf1</strain>
    </source>
</reference>
<accession>A0A6F8SSH0</accession>